<dbReference type="OrthoDB" id="276065at2759"/>
<dbReference type="InterPro" id="IPR021298">
    <property type="entry name" value="CFAP298"/>
</dbReference>
<dbReference type="OMA" id="YRKQEEW"/>
<dbReference type="AlphaFoldDB" id="U6GFR4"/>
<organism evidence="1 2">
    <name type="scientific">Eimeria acervulina</name>
    <name type="common">Coccidian parasite</name>
    <dbReference type="NCBI Taxonomy" id="5801"/>
    <lineage>
        <taxon>Eukaryota</taxon>
        <taxon>Sar</taxon>
        <taxon>Alveolata</taxon>
        <taxon>Apicomplexa</taxon>
        <taxon>Conoidasida</taxon>
        <taxon>Coccidia</taxon>
        <taxon>Eucoccidiorida</taxon>
        <taxon>Eimeriorina</taxon>
        <taxon>Eimeriidae</taxon>
        <taxon>Eimeria</taxon>
    </lineage>
</organism>
<evidence type="ECO:0000313" key="1">
    <source>
        <dbReference type="EMBL" id="CDI77429.1"/>
    </source>
</evidence>
<dbReference type="RefSeq" id="XP_013252212.1">
    <property type="nucleotide sequence ID" value="XM_013396758.1"/>
</dbReference>
<dbReference type="Pfam" id="PF11069">
    <property type="entry name" value="CFAP298"/>
    <property type="match status" value="1"/>
</dbReference>
<keyword evidence="2" id="KW-1185">Reference proteome</keyword>
<dbReference type="GeneID" id="25270517"/>
<gene>
    <name evidence="1" type="ORF">EAH_00024470</name>
</gene>
<sequence>MVLLHVKTADEQHQFLFETKTSETVKDVISAVTTLHLTRLKALKVADAAEAVATYGPLRPEETRGLTEEVAKLSNLNVYPEGPPTNPDPHFYRTGLPPPKEVADVILRTCAEAREALSHKKVHQQQHLRVKVVEGVRGGDWGESAVHTSWQEEALLSQALAAQNMSNEVERREALLLEAVQETLNLLRGALQIAYPANHGLPCWEPARLLLEDKETTGGQDISQNITLENACLWWTGKQLHKTECLSKYLGTNEKTRTVVRLQPKNAGPPVREPRMDAETHKAVLAYCHKKRQEDKVRQSPQNLLLPQLRLPACYLPIYSGGVPATPCGASSTDFYCCRQSWDRCPARAFCRRPVVFVSSLCL</sequence>
<dbReference type="PANTHER" id="PTHR13238">
    <property type="entry name" value="PROTEIN C21ORF59"/>
    <property type="match status" value="1"/>
</dbReference>
<evidence type="ECO:0000313" key="2">
    <source>
        <dbReference type="Proteomes" id="UP000018050"/>
    </source>
</evidence>
<protein>
    <submittedName>
        <fullName evidence="1">Uncharacterized protein</fullName>
    </submittedName>
</protein>
<dbReference type="VEuPathDB" id="ToxoDB:EAH_00024470"/>
<proteinExistence type="predicted"/>
<reference evidence="1" key="1">
    <citation type="submission" date="2013-10" db="EMBL/GenBank/DDBJ databases">
        <title>Genomic analysis of the causative agents of coccidiosis in chickens.</title>
        <authorList>
            <person name="Reid A.J."/>
            <person name="Blake D."/>
            <person name="Billington K."/>
            <person name="Browne H."/>
            <person name="Dunn M."/>
            <person name="Hung S."/>
            <person name="Kawahara F."/>
            <person name="Miranda-Saavedra D."/>
            <person name="Mourier T."/>
            <person name="Nagra H."/>
            <person name="Otto T.D."/>
            <person name="Rawlings N."/>
            <person name="Sanchez A."/>
            <person name="Sanders M."/>
            <person name="Subramaniam C."/>
            <person name="Tay Y."/>
            <person name="Dear P."/>
            <person name="Doerig C."/>
            <person name="Gruber A."/>
            <person name="Parkinson J."/>
            <person name="Shirley M."/>
            <person name="Wan K.L."/>
            <person name="Berriman M."/>
            <person name="Tomley F."/>
            <person name="Pain A."/>
        </authorList>
    </citation>
    <scope>NUCLEOTIDE SEQUENCE</scope>
    <source>
        <strain evidence="1">Houghton</strain>
    </source>
</reference>
<name>U6GFR4_EIMAC</name>
<accession>U6GFR4</accession>
<reference evidence="1" key="2">
    <citation type="submission" date="2013-10" db="EMBL/GenBank/DDBJ databases">
        <authorList>
            <person name="Aslett M."/>
        </authorList>
    </citation>
    <scope>NUCLEOTIDE SEQUENCE</scope>
    <source>
        <strain evidence="1">Houghton</strain>
    </source>
</reference>
<dbReference type="EMBL" id="HG670662">
    <property type="protein sequence ID" value="CDI77429.1"/>
    <property type="molecule type" value="Genomic_DNA"/>
</dbReference>
<dbReference type="Proteomes" id="UP000018050">
    <property type="component" value="Unassembled WGS sequence"/>
</dbReference>
<dbReference type="GO" id="GO:0003352">
    <property type="term" value="P:regulation of cilium movement"/>
    <property type="evidence" value="ECO:0007669"/>
    <property type="project" value="InterPro"/>
</dbReference>